<dbReference type="RefSeq" id="WP_200260769.1">
    <property type="nucleotide sequence ID" value="NZ_NRSH01000154.1"/>
</dbReference>
<dbReference type="PANTHER" id="PTHR43377">
    <property type="entry name" value="BILIVERDIN REDUCTASE A"/>
    <property type="match status" value="1"/>
</dbReference>
<dbReference type="SUPFAM" id="SSF51735">
    <property type="entry name" value="NAD(P)-binding Rossmann-fold domains"/>
    <property type="match status" value="1"/>
</dbReference>
<dbReference type="Gene3D" id="3.40.50.720">
    <property type="entry name" value="NAD(P)-binding Rossmann-like Domain"/>
    <property type="match status" value="1"/>
</dbReference>
<accession>A0ABS1E8I3</accession>
<dbReference type="InterPro" id="IPR055170">
    <property type="entry name" value="GFO_IDH_MocA-like_dom"/>
</dbReference>
<comment type="caution">
    <text evidence="3">The sequence shown here is derived from an EMBL/GenBank/DDBJ whole genome shotgun (WGS) entry which is preliminary data.</text>
</comment>
<dbReference type="InterPro" id="IPR036291">
    <property type="entry name" value="NAD(P)-bd_dom_sf"/>
</dbReference>
<evidence type="ECO:0000259" key="2">
    <source>
        <dbReference type="Pfam" id="PF22725"/>
    </source>
</evidence>
<evidence type="ECO:0000313" key="4">
    <source>
        <dbReference type="Proteomes" id="UP000738126"/>
    </source>
</evidence>
<dbReference type="InterPro" id="IPR002195">
    <property type="entry name" value="Dihydroorotase_CS"/>
</dbReference>
<sequence length="330" mass="36354">MTATASPQQPAPPPQVGVIGAGGWGRNLIGNLHELGALRAIADPQEANRARMAEHYGPLPAYRDHRELLADRQIDAVAVATPVATHYEVVRACLEAGKDVFVEKPLTPTPAEAWALAELAEAEGRVLMVGHLLLFQPAILWLRDFLASGAIGRVRSIHQERLGLGRARDYENALWCLGSHDAAVQRFLLDAAPTAVQATGQCILQPQIEDDVHLHLRYPGGVESHLHCSWLWPEKRRSLVIVGTAGMVTYDELHQTVTHHRKGIDERLENRDEGAEVVYHGHGQPLRLELEHFLEAVRERRPCRSDGRFSAAIVELLAEATEQLRSAPAG</sequence>
<dbReference type="EMBL" id="NRSH01000154">
    <property type="protein sequence ID" value="MBK1727452.1"/>
    <property type="molecule type" value="Genomic_DNA"/>
</dbReference>
<dbReference type="Pfam" id="PF01408">
    <property type="entry name" value="GFO_IDH_MocA"/>
    <property type="match status" value="1"/>
</dbReference>
<reference evidence="3 4" key="1">
    <citation type="journal article" date="2020" name="Microorganisms">
        <title>Osmotic Adaptation and Compatible Solute Biosynthesis of Phototrophic Bacteria as Revealed from Genome Analyses.</title>
        <authorList>
            <person name="Imhoff J.F."/>
            <person name="Rahn T."/>
            <person name="Kunzel S."/>
            <person name="Keller A."/>
            <person name="Neulinger S.C."/>
        </authorList>
    </citation>
    <scope>NUCLEOTIDE SEQUENCE [LARGE SCALE GENOMIC DNA]</scope>
    <source>
        <strain evidence="3 4">DSM 15116</strain>
    </source>
</reference>
<protein>
    <submittedName>
        <fullName evidence="3">Oxidoreductase</fullName>
    </submittedName>
</protein>
<gene>
    <name evidence="3" type="ORF">CKO13_10595</name>
</gene>
<dbReference type="InterPro" id="IPR051450">
    <property type="entry name" value="Gfo/Idh/MocA_Oxidoreductases"/>
</dbReference>
<dbReference type="PANTHER" id="PTHR43377:SF6">
    <property type="entry name" value="GFO_IDH_MOCA-LIKE OXIDOREDUCTASE N-TERMINAL DOMAIN-CONTAINING PROTEIN"/>
    <property type="match status" value="1"/>
</dbReference>
<proteinExistence type="predicted"/>
<dbReference type="PROSITE" id="PS00482">
    <property type="entry name" value="DIHYDROOROTASE_1"/>
    <property type="match status" value="1"/>
</dbReference>
<dbReference type="Gene3D" id="3.30.360.10">
    <property type="entry name" value="Dihydrodipicolinate Reductase, domain 2"/>
    <property type="match status" value="1"/>
</dbReference>
<dbReference type="Proteomes" id="UP000738126">
    <property type="component" value="Unassembled WGS sequence"/>
</dbReference>
<evidence type="ECO:0000259" key="1">
    <source>
        <dbReference type="Pfam" id="PF01408"/>
    </source>
</evidence>
<keyword evidence="4" id="KW-1185">Reference proteome</keyword>
<dbReference type="Pfam" id="PF22725">
    <property type="entry name" value="GFO_IDH_MocA_C3"/>
    <property type="match status" value="1"/>
</dbReference>
<feature type="domain" description="GFO/IDH/MocA-like oxidoreductase" evidence="2">
    <location>
        <begin position="141"/>
        <end position="248"/>
    </location>
</feature>
<evidence type="ECO:0000313" key="3">
    <source>
        <dbReference type="EMBL" id="MBK1727452.1"/>
    </source>
</evidence>
<organism evidence="3 4">
    <name type="scientific">Halorhodospira neutriphila</name>
    <dbReference type="NCBI Taxonomy" id="168379"/>
    <lineage>
        <taxon>Bacteria</taxon>
        <taxon>Pseudomonadati</taxon>
        <taxon>Pseudomonadota</taxon>
        <taxon>Gammaproteobacteria</taxon>
        <taxon>Chromatiales</taxon>
        <taxon>Ectothiorhodospiraceae</taxon>
        <taxon>Halorhodospira</taxon>
    </lineage>
</organism>
<name>A0ABS1E8I3_9GAMM</name>
<dbReference type="InterPro" id="IPR000683">
    <property type="entry name" value="Gfo/Idh/MocA-like_OxRdtase_N"/>
</dbReference>
<dbReference type="SUPFAM" id="SSF55347">
    <property type="entry name" value="Glyceraldehyde-3-phosphate dehydrogenase-like, C-terminal domain"/>
    <property type="match status" value="1"/>
</dbReference>
<feature type="domain" description="Gfo/Idh/MocA-like oxidoreductase N-terminal" evidence="1">
    <location>
        <begin position="16"/>
        <end position="131"/>
    </location>
</feature>